<evidence type="ECO:0000313" key="1">
    <source>
        <dbReference type="EMBL" id="MQT03144.1"/>
    </source>
</evidence>
<keyword evidence="2" id="KW-1185">Reference proteome</keyword>
<proteinExistence type="predicted"/>
<comment type="caution">
    <text evidence="1">The sequence shown here is derived from an EMBL/GenBank/DDBJ whole genome shotgun (WGS) entry which is preliminary data.</text>
</comment>
<dbReference type="RefSeq" id="WP_153524703.1">
    <property type="nucleotide sequence ID" value="NZ_JBEPDZ010000017.1"/>
</dbReference>
<reference evidence="1 2" key="1">
    <citation type="submission" date="2019-05" db="EMBL/GenBank/DDBJ databases">
        <title>Comparative genomics and metabolomics analyses of clavulanic acid producing Streptomyces species provides insight into specialized metabolism and evolution of beta-lactam biosynthetic gene clusters.</title>
        <authorList>
            <person name="Moore M.A."/>
            <person name="Cruz-Morales P."/>
            <person name="Barona Gomez F."/>
            <person name="Kapil T."/>
        </authorList>
    </citation>
    <scope>NUCLEOTIDE SEQUENCE [LARGE SCALE GENOMIC DNA]</scope>
    <source>
        <strain evidence="1 2">NRRL 5741</strain>
    </source>
</reference>
<sequence length="85" mass="9236">MTWRVIIPTDFQQRIWDLPPGPRSALHDFVAERLRIDPHAATSPYGQDPGGPVQVRTAAVGPLITAWIVSAKSGDITLVELVHAG</sequence>
<dbReference type="Proteomes" id="UP000419138">
    <property type="component" value="Unassembled WGS sequence"/>
</dbReference>
<evidence type="ECO:0000313" key="2">
    <source>
        <dbReference type="Proteomes" id="UP000419138"/>
    </source>
</evidence>
<dbReference type="AlphaFoldDB" id="A0A646KLF1"/>
<accession>A0A646KLF1</accession>
<gene>
    <name evidence="1" type="ORF">FF041_24025</name>
</gene>
<organism evidence="1 2">
    <name type="scientific">Streptomyces jumonjinensis</name>
    <dbReference type="NCBI Taxonomy" id="1945"/>
    <lineage>
        <taxon>Bacteria</taxon>
        <taxon>Bacillati</taxon>
        <taxon>Actinomycetota</taxon>
        <taxon>Actinomycetes</taxon>
        <taxon>Kitasatosporales</taxon>
        <taxon>Streptomycetaceae</taxon>
        <taxon>Streptomyces</taxon>
    </lineage>
</organism>
<dbReference type="EMBL" id="VCLA01000164">
    <property type="protein sequence ID" value="MQT03144.1"/>
    <property type="molecule type" value="Genomic_DNA"/>
</dbReference>
<evidence type="ECO:0008006" key="3">
    <source>
        <dbReference type="Google" id="ProtNLM"/>
    </source>
</evidence>
<protein>
    <recommendedName>
        <fullName evidence="3">Cytotoxic translational repressor of toxin-antitoxin stability system</fullName>
    </recommendedName>
</protein>
<name>A0A646KLF1_STRJU</name>